<sequence>MHALESVERLCRSSQTTSNGPTSIPMVLEVCVPETIGENKPPQAVIVNCADGCGSADNQVVFVWREKEEEHTLNPILHETNQPQFDAGNSHNKAWLNLLRETERRSNQQLERNGLCNDEVESIFDATGTEDFARSVLVTTDEGVIRRAPHEFKIACLEDIKALFPSEYNPFYAGFGNRDTDELSYRKIGIPKGKIFIINPKGEVAISHRIGVKSYTSLHTLVNDMFPPTSMVEQEDFNSWNYWRVPLPSIDL</sequence>
<evidence type="ECO:0000313" key="2">
    <source>
        <dbReference type="EMBL" id="KAF9598273.1"/>
    </source>
</evidence>
<accession>A0A835HK01</accession>
<dbReference type="PANTHER" id="PTHR12181">
    <property type="entry name" value="LIPIN"/>
    <property type="match status" value="1"/>
</dbReference>
<dbReference type="EMBL" id="JADFTS010000007">
    <property type="protein sequence ID" value="KAF9598273.1"/>
    <property type="molecule type" value="Genomic_DNA"/>
</dbReference>
<organism evidence="2 3">
    <name type="scientific">Coptis chinensis</name>
    <dbReference type="NCBI Taxonomy" id="261450"/>
    <lineage>
        <taxon>Eukaryota</taxon>
        <taxon>Viridiplantae</taxon>
        <taxon>Streptophyta</taxon>
        <taxon>Embryophyta</taxon>
        <taxon>Tracheophyta</taxon>
        <taxon>Spermatophyta</taxon>
        <taxon>Magnoliopsida</taxon>
        <taxon>Ranunculales</taxon>
        <taxon>Ranunculaceae</taxon>
        <taxon>Coptidoideae</taxon>
        <taxon>Coptis</taxon>
    </lineage>
</organism>
<dbReference type="OrthoDB" id="4567at2759"/>
<dbReference type="InterPro" id="IPR031315">
    <property type="entry name" value="LNS2/PITP"/>
</dbReference>
<dbReference type="InterPro" id="IPR026058">
    <property type="entry name" value="LIPIN"/>
</dbReference>
<proteinExistence type="predicted"/>
<evidence type="ECO:0000259" key="1">
    <source>
        <dbReference type="SMART" id="SM00775"/>
    </source>
</evidence>
<dbReference type="SMART" id="SM00775">
    <property type="entry name" value="LNS2"/>
    <property type="match status" value="1"/>
</dbReference>
<keyword evidence="3" id="KW-1185">Reference proteome</keyword>
<dbReference type="InterPro" id="IPR013209">
    <property type="entry name" value="LNS2"/>
</dbReference>
<dbReference type="Proteomes" id="UP000631114">
    <property type="component" value="Unassembled WGS sequence"/>
</dbReference>
<dbReference type="AlphaFoldDB" id="A0A835HK01"/>
<evidence type="ECO:0000313" key="3">
    <source>
        <dbReference type="Proteomes" id="UP000631114"/>
    </source>
</evidence>
<dbReference type="PANTHER" id="PTHR12181:SF59">
    <property type="entry name" value="PHOSPHATIDATE PHOSPHATASE PAH1"/>
    <property type="match status" value="1"/>
</dbReference>
<reference evidence="2 3" key="1">
    <citation type="submission" date="2020-10" db="EMBL/GenBank/DDBJ databases">
        <title>The Coptis chinensis genome and diversification of protoberbering-type alkaloids.</title>
        <authorList>
            <person name="Wang B."/>
            <person name="Shu S."/>
            <person name="Song C."/>
            <person name="Liu Y."/>
        </authorList>
    </citation>
    <scope>NUCLEOTIDE SEQUENCE [LARGE SCALE GENOMIC DNA]</scope>
    <source>
        <strain evidence="2">HL-2020</strain>
        <tissue evidence="2">Leaf</tissue>
    </source>
</reference>
<name>A0A835HK01_9MAGN</name>
<dbReference type="Pfam" id="PF08235">
    <property type="entry name" value="LNS2"/>
    <property type="match status" value="1"/>
</dbReference>
<comment type="caution">
    <text evidence="2">The sequence shown here is derived from an EMBL/GenBank/DDBJ whole genome shotgun (WGS) entry which is preliminary data.</text>
</comment>
<gene>
    <name evidence="2" type="ORF">IFM89_026196</name>
</gene>
<dbReference type="GO" id="GO:0008195">
    <property type="term" value="F:phosphatidate phosphatase activity"/>
    <property type="evidence" value="ECO:0007669"/>
    <property type="project" value="TreeGrafter"/>
</dbReference>
<feature type="domain" description="LNS2/PITP" evidence="1">
    <location>
        <begin position="105"/>
        <end position="207"/>
    </location>
</feature>
<protein>
    <recommendedName>
        <fullName evidence="1">LNS2/PITP domain-containing protein</fullName>
    </recommendedName>
</protein>